<dbReference type="Pfam" id="PF01764">
    <property type="entry name" value="Lipase_3"/>
    <property type="match status" value="1"/>
</dbReference>
<feature type="domain" description="Mono-/di-acylglycerol lipase N-terminal" evidence="5">
    <location>
        <begin position="26"/>
        <end position="78"/>
    </location>
</feature>
<name>A0A7C8IA80_9PLEO</name>
<dbReference type="PANTHER" id="PTHR46640:SF1">
    <property type="entry name" value="FUNGAL LIPASE-LIKE DOMAIN-CONTAINING PROTEIN-RELATED"/>
    <property type="match status" value="1"/>
</dbReference>
<dbReference type="EMBL" id="JAADJZ010000006">
    <property type="protein sequence ID" value="KAF2874388.1"/>
    <property type="molecule type" value="Genomic_DNA"/>
</dbReference>
<evidence type="ECO:0000259" key="4">
    <source>
        <dbReference type="Pfam" id="PF01764"/>
    </source>
</evidence>
<dbReference type="OrthoDB" id="426718at2759"/>
<dbReference type="Proteomes" id="UP000481861">
    <property type="component" value="Unassembled WGS sequence"/>
</dbReference>
<protein>
    <submittedName>
        <fullName evidence="6">Alpha/Beta hydrolase protein</fullName>
    </submittedName>
</protein>
<dbReference type="AlphaFoldDB" id="A0A7C8IA80"/>
<keyword evidence="2 6" id="KW-0378">Hydrolase</keyword>
<accession>A0A7C8IA80</accession>
<reference evidence="6 7" key="1">
    <citation type="submission" date="2020-01" db="EMBL/GenBank/DDBJ databases">
        <authorList>
            <consortium name="DOE Joint Genome Institute"/>
            <person name="Haridas S."/>
            <person name="Albert R."/>
            <person name="Binder M."/>
            <person name="Bloem J."/>
            <person name="Labutti K."/>
            <person name="Salamov A."/>
            <person name="Andreopoulos B."/>
            <person name="Baker S.E."/>
            <person name="Barry K."/>
            <person name="Bills G."/>
            <person name="Bluhm B.H."/>
            <person name="Cannon C."/>
            <person name="Castanera R."/>
            <person name="Culley D.E."/>
            <person name="Daum C."/>
            <person name="Ezra D."/>
            <person name="Gonzalez J.B."/>
            <person name="Henrissat B."/>
            <person name="Kuo A."/>
            <person name="Liang C."/>
            <person name="Lipzen A."/>
            <person name="Lutzoni F."/>
            <person name="Magnuson J."/>
            <person name="Mondo S."/>
            <person name="Nolan M."/>
            <person name="Ohm R."/>
            <person name="Pangilinan J."/>
            <person name="Park H.-J.H."/>
            <person name="Ramirez L."/>
            <person name="Alfaro M."/>
            <person name="Sun H."/>
            <person name="Tritt A."/>
            <person name="Yoshinaga Y."/>
            <person name="Zwiers L.-H.L."/>
            <person name="Turgeon B.G."/>
            <person name="Goodwin S.B."/>
            <person name="Spatafora J.W."/>
            <person name="Crous P.W."/>
            <person name="Grigoriev I.V."/>
        </authorList>
    </citation>
    <scope>NUCLEOTIDE SEQUENCE [LARGE SCALE GENOMIC DNA]</scope>
    <source>
        <strain evidence="6 7">CBS 611.86</strain>
    </source>
</reference>
<dbReference type="Gene3D" id="3.40.50.1820">
    <property type="entry name" value="alpha/beta hydrolase"/>
    <property type="match status" value="1"/>
</dbReference>
<dbReference type="GO" id="GO:0016042">
    <property type="term" value="P:lipid catabolic process"/>
    <property type="evidence" value="ECO:0007669"/>
    <property type="project" value="InterPro"/>
</dbReference>
<evidence type="ECO:0000256" key="1">
    <source>
        <dbReference type="ARBA" id="ARBA00022729"/>
    </source>
</evidence>
<dbReference type="InterPro" id="IPR051299">
    <property type="entry name" value="AB_hydrolase_lip/est"/>
</dbReference>
<dbReference type="CDD" id="cd00519">
    <property type="entry name" value="Lipase_3"/>
    <property type="match status" value="1"/>
</dbReference>
<feature type="signal peptide" evidence="3">
    <location>
        <begin position="1"/>
        <end position="22"/>
    </location>
</feature>
<dbReference type="Pfam" id="PF03893">
    <property type="entry name" value="Lipase3_N"/>
    <property type="match status" value="1"/>
</dbReference>
<dbReference type="InterPro" id="IPR005592">
    <property type="entry name" value="Mono/diacylglycerol_lipase_N"/>
</dbReference>
<dbReference type="SUPFAM" id="SSF53474">
    <property type="entry name" value="alpha/beta-Hydrolases"/>
    <property type="match status" value="1"/>
</dbReference>
<comment type="caution">
    <text evidence="6">The sequence shown here is derived from an EMBL/GenBank/DDBJ whole genome shotgun (WGS) entry which is preliminary data.</text>
</comment>
<gene>
    <name evidence="6" type="ORF">BDV95DRAFT_627086</name>
</gene>
<feature type="domain" description="Fungal lipase-type" evidence="4">
    <location>
        <begin position="106"/>
        <end position="236"/>
    </location>
</feature>
<proteinExistence type="predicted"/>
<keyword evidence="1 3" id="KW-0732">Signal</keyword>
<evidence type="ECO:0000313" key="7">
    <source>
        <dbReference type="Proteomes" id="UP000481861"/>
    </source>
</evidence>
<dbReference type="InterPro" id="IPR029058">
    <property type="entry name" value="AB_hydrolase_fold"/>
</dbReference>
<dbReference type="GO" id="GO:0016787">
    <property type="term" value="F:hydrolase activity"/>
    <property type="evidence" value="ECO:0007669"/>
    <property type="project" value="UniProtKB-KW"/>
</dbReference>
<feature type="chain" id="PRO_5028873858" evidence="3">
    <location>
        <begin position="23"/>
        <end position="302"/>
    </location>
</feature>
<sequence length="302" mass="31841">MLMFSRYACGLLLLVLGGDVRAAPVVERRAVSAATFDNLAFFAQYAGAAYCAGNNDSPGTKVTCPQGNCGRVEEADTETLTEFENSLKTDVTGFVALDHTHALIILSFRGSRSLPNWLANLNFPTTPTTICTSCSASTGFWTSWLEAEATVLAALTTARTRQPTYKLITTGHSLGGALASLAAGVLRSRGIPADLYTYGAPKIGKQGLATYLSDTANGTAFRVTHRNDPVPQLPPALLGFRHVSPEYYVGSANAVEPTPGDVQVYEGSLNFGGNEGDVLGADGEAHGWYFGDIGACEGEDGK</sequence>
<dbReference type="InterPro" id="IPR002921">
    <property type="entry name" value="Fungal_lipase-type"/>
</dbReference>
<keyword evidence="7" id="KW-1185">Reference proteome</keyword>
<organism evidence="6 7">
    <name type="scientific">Massariosphaeria phaeospora</name>
    <dbReference type="NCBI Taxonomy" id="100035"/>
    <lineage>
        <taxon>Eukaryota</taxon>
        <taxon>Fungi</taxon>
        <taxon>Dikarya</taxon>
        <taxon>Ascomycota</taxon>
        <taxon>Pezizomycotina</taxon>
        <taxon>Dothideomycetes</taxon>
        <taxon>Pleosporomycetidae</taxon>
        <taxon>Pleosporales</taxon>
        <taxon>Pleosporales incertae sedis</taxon>
        <taxon>Massariosphaeria</taxon>
    </lineage>
</organism>
<evidence type="ECO:0000259" key="5">
    <source>
        <dbReference type="Pfam" id="PF03893"/>
    </source>
</evidence>
<evidence type="ECO:0000256" key="2">
    <source>
        <dbReference type="ARBA" id="ARBA00022801"/>
    </source>
</evidence>
<dbReference type="PANTHER" id="PTHR46640">
    <property type="entry name" value="TRIACYLGLYCEROL LIPASE, PUTATIVE (AFU_ORTHOLOGUE AFUA_6G06510)-RELATED"/>
    <property type="match status" value="1"/>
</dbReference>
<evidence type="ECO:0000313" key="6">
    <source>
        <dbReference type="EMBL" id="KAF2874388.1"/>
    </source>
</evidence>
<evidence type="ECO:0000256" key="3">
    <source>
        <dbReference type="SAM" id="SignalP"/>
    </source>
</evidence>